<keyword evidence="1" id="KW-0472">Membrane</keyword>
<keyword evidence="1" id="KW-0812">Transmembrane</keyword>
<keyword evidence="3" id="KW-1185">Reference proteome</keyword>
<accession>A0A917Q762</accession>
<dbReference type="EMBL" id="BMMW01000001">
    <property type="protein sequence ID" value="GGK32705.1"/>
    <property type="molecule type" value="Genomic_DNA"/>
</dbReference>
<feature type="transmembrane region" description="Helical" evidence="1">
    <location>
        <begin position="260"/>
        <end position="279"/>
    </location>
</feature>
<organism evidence="2 3">
    <name type="scientific">Nocardia camponoti</name>
    <dbReference type="NCBI Taxonomy" id="1616106"/>
    <lineage>
        <taxon>Bacteria</taxon>
        <taxon>Bacillati</taxon>
        <taxon>Actinomycetota</taxon>
        <taxon>Actinomycetes</taxon>
        <taxon>Mycobacteriales</taxon>
        <taxon>Nocardiaceae</taxon>
        <taxon>Nocardia</taxon>
    </lineage>
</organism>
<feature type="transmembrane region" description="Helical" evidence="1">
    <location>
        <begin position="224"/>
        <end position="248"/>
    </location>
</feature>
<dbReference type="AlphaFoldDB" id="A0A917Q762"/>
<reference evidence="2" key="1">
    <citation type="journal article" date="2014" name="Int. J. Syst. Evol. Microbiol.">
        <title>Complete genome sequence of Corynebacterium casei LMG S-19264T (=DSM 44701T), isolated from a smear-ripened cheese.</title>
        <authorList>
            <consortium name="US DOE Joint Genome Institute (JGI-PGF)"/>
            <person name="Walter F."/>
            <person name="Albersmeier A."/>
            <person name="Kalinowski J."/>
            <person name="Ruckert C."/>
        </authorList>
    </citation>
    <scope>NUCLEOTIDE SEQUENCE</scope>
    <source>
        <strain evidence="2">CGMCC 4.7278</strain>
    </source>
</reference>
<evidence type="ECO:0000313" key="2">
    <source>
        <dbReference type="EMBL" id="GGK32705.1"/>
    </source>
</evidence>
<reference evidence="2" key="2">
    <citation type="submission" date="2020-09" db="EMBL/GenBank/DDBJ databases">
        <authorList>
            <person name="Sun Q."/>
            <person name="Zhou Y."/>
        </authorList>
    </citation>
    <scope>NUCLEOTIDE SEQUENCE</scope>
    <source>
        <strain evidence="2">CGMCC 4.7278</strain>
    </source>
</reference>
<protein>
    <submittedName>
        <fullName evidence="2">Uncharacterized protein</fullName>
    </submittedName>
</protein>
<dbReference type="Proteomes" id="UP000612956">
    <property type="component" value="Unassembled WGS sequence"/>
</dbReference>
<sequence>MADTSRAAYANTVTEAAVAELDALASAVAARHRGVPTDIRFGADKREGWVLETRITGVTDGEYEWWRGTKILVLMPDGELLQVKRSHTQVPRNPDLEKIEDSVQGLDIENWDLVFESYAARDGYSCFKTSNYRTDRHTGAIVAALAKFDADDHSARKPMPPERRLTHYQARVRKELVTTAIMRAVLAGMTWLMLAGGMKVIEFFSRHSSRTPENPATFFLFPDGAYSTIALSGVVILVAVTMIDLAWLDKRPPPDFTDSLFCFLVGAAIGAVWFGYLVFSSPAPSGAGVWWTIPLCGVVAYLLARMRRWV</sequence>
<evidence type="ECO:0000256" key="1">
    <source>
        <dbReference type="SAM" id="Phobius"/>
    </source>
</evidence>
<proteinExistence type="predicted"/>
<feature type="transmembrane region" description="Helical" evidence="1">
    <location>
        <begin position="180"/>
        <end position="204"/>
    </location>
</feature>
<evidence type="ECO:0000313" key="3">
    <source>
        <dbReference type="Proteomes" id="UP000612956"/>
    </source>
</evidence>
<feature type="transmembrane region" description="Helical" evidence="1">
    <location>
        <begin position="285"/>
        <end position="304"/>
    </location>
</feature>
<keyword evidence="1" id="KW-1133">Transmembrane helix</keyword>
<name>A0A917Q762_9NOCA</name>
<comment type="caution">
    <text evidence="2">The sequence shown here is derived from an EMBL/GenBank/DDBJ whole genome shotgun (WGS) entry which is preliminary data.</text>
</comment>
<gene>
    <name evidence="2" type="ORF">GCM10011591_00530</name>
</gene>